<gene>
    <name evidence="1" type="ORF">EOD41_17820</name>
</gene>
<dbReference type="RefSeq" id="WP_127707465.1">
    <property type="nucleotide sequence ID" value="NZ_SACK01000009.1"/>
</dbReference>
<protein>
    <recommendedName>
        <fullName evidence="3">Rieske domain-containing protein</fullName>
    </recommendedName>
</protein>
<evidence type="ECO:0000313" key="2">
    <source>
        <dbReference type="Proteomes" id="UP000282759"/>
    </source>
</evidence>
<evidence type="ECO:0008006" key="3">
    <source>
        <dbReference type="Google" id="ProtNLM"/>
    </source>
</evidence>
<dbReference type="EMBL" id="SACK01000009">
    <property type="protein sequence ID" value="RVT98230.1"/>
    <property type="molecule type" value="Genomic_DNA"/>
</dbReference>
<dbReference type="Proteomes" id="UP000282759">
    <property type="component" value="Unassembled WGS sequence"/>
</dbReference>
<dbReference type="Gene3D" id="2.102.10.10">
    <property type="entry name" value="Rieske [2Fe-2S] iron-sulphur domain"/>
    <property type="match status" value="1"/>
</dbReference>
<comment type="caution">
    <text evidence="1">The sequence shown here is derived from an EMBL/GenBank/DDBJ whole genome shotgun (WGS) entry which is preliminary data.</text>
</comment>
<keyword evidence="2" id="KW-1185">Reference proteome</keyword>
<dbReference type="InterPro" id="IPR036922">
    <property type="entry name" value="Rieske_2Fe-2S_sf"/>
</dbReference>
<evidence type="ECO:0000313" key="1">
    <source>
        <dbReference type="EMBL" id="RVT98230.1"/>
    </source>
</evidence>
<sequence length="134" mass="14322">MKLWGWALLMVCLLGCGKQQDIVPYVPVNVTIQKGDPRYNTINSAGSVITFGGGVAGIIVYNNGGNIMAFDRCSSYQPEKQCAVVADEGLPTATDPCSGSKFSLTDGSPVKAPATRALRMYNVVVTQFEIKITN</sequence>
<accession>A0A3S2UJZ6</accession>
<dbReference type="SUPFAM" id="SSF50022">
    <property type="entry name" value="ISP domain"/>
    <property type="match status" value="1"/>
</dbReference>
<reference evidence="1 2" key="1">
    <citation type="submission" date="2019-01" db="EMBL/GenBank/DDBJ databases">
        <authorList>
            <person name="Chen W.-M."/>
        </authorList>
    </citation>
    <scope>NUCLEOTIDE SEQUENCE [LARGE SCALE GENOMIC DNA]</scope>
    <source>
        <strain evidence="1 2">YBJ-36</strain>
    </source>
</reference>
<dbReference type="GO" id="GO:0051537">
    <property type="term" value="F:2 iron, 2 sulfur cluster binding"/>
    <property type="evidence" value="ECO:0007669"/>
    <property type="project" value="InterPro"/>
</dbReference>
<proteinExistence type="predicted"/>
<dbReference type="OrthoDB" id="1201186at2"/>
<dbReference type="AlphaFoldDB" id="A0A3S2UJZ6"/>
<name>A0A3S2UJZ6_9SPHI</name>
<organism evidence="1 2">
    <name type="scientific">Mucilaginibacter limnophilus</name>
    <dbReference type="NCBI Taxonomy" id="1932778"/>
    <lineage>
        <taxon>Bacteria</taxon>
        <taxon>Pseudomonadati</taxon>
        <taxon>Bacteroidota</taxon>
        <taxon>Sphingobacteriia</taxon>
        <taxon>Sphingobacteriales</taxon>
        <taxon>Sphingobacteriaceae</taxon>
        <taxon>Mucilaginibacter</taxon>
    </lineage>
</organism>